<feature type="compositionally biased region" description="Polar residues" evidence="1">
    <location>
        <begin position="296"/>
        <end position="308"/>
    </location>
</feature>
<keyword evidence="2" id="KW-0812">Transmembrane</keyword>
<evidence type="ECO:0000256" key="2">
    <source>
        <dbReference type="SAM" id="Phobius"/>
    </source>
</evidence>
<keyword evidence="2" id="KW-0472">Membrane</keyword>
<evidence type="ECO:0000256" key="1">
    <source>
        <dbReference type="SAM" id="MobiDB-lite"/>
    </source>
</evidence>
<gene>
    <name evidence="3" type="ORF">PGO_000990</name>
</gene>
<evidence type="ECO:0000313" key="4">
    <source>
        <dbReference type="Proteomes" id="UP000195521"/>
    </source>
</evidence>
<feature type="region of interest" description="Disordered" evidence="1">
    <location>
        <begin position="242"/>
        <end position="310"/>
    </location>
</feature>
<dbReference type="GeneID" id="39744891"/>
<dbReference type="RefSeq" id="XP_028546672.1">
    <property type="nucleotide sequence ID" value="XM_028690871.1"/>
</dbReference>
<dbReference type="Proteomes" id="UP000195521">
    <property type="component" value="Unassembled WGS sequence"/>
</dbReference>
<keyword evidence="2" id="KW-1133">Transmembrane helix</keyword>
<feature type="compositionally biased region" description="Low complexity" evidence="1">
    <location>
        <begin position="253"/>
        <end position="266"/>
    </location>
</feature>
<comment type="caution">
    <text evidence="3">The sequence shown here is derived from an EMBL/GenBank/DDBJ whole genome shotgun (WGS) entry which is preliminary data.</text>
</comment>
<feature type="compositionally biased region" description="Basic and acidic residues" evidence="1">
    <location>
        <begin position="242"/>
        <end position="252"/>
    </location>
</feature>
<name>A0A1Y1JUJ5_PLAGO</name>
<evidence type="ECO:0000313" key="3">
    <source>
        <dbReference type="EMBL" id="GAW84083.1"/>
    </source>
</evidence>
<protein>
    <submittedName>
        <fullName evidence="3">Variable surface protein</fullName>
    </submittedName>
</protein>
<dbReference type="OMA" id="THCNDEQ"/>
<dbReference type="AlphaFoldDB" id="A0A1Y1JUJ5"/>
<dbReference type="EMBL" id="BDQF01000103">
    <property type="protein sequence ID" value="GAW84083.1"/>
    <property type="molecule type" value="Genomic_DNA"/>
</dbReference>
<dbReference type="OrthoDB" id="2154311at2759"/>
<dbReference type="Pfam" id="PF05795">
    <property type="entry name" value="Plasmodium_Vir"/>
    <property type="match status" value="1"/>
</dbReference>
<organism evidence="3 4">
    <name type="scientific">Plasmodium gonderi</name>
    <dbReference type="NCBI Taxonomy" id="77519"/>
    <lineage>
        <taxon>Eukaryota</taxon>
        <taxon>Sar</taxon>
        <taxon>Alveolata</taxon>
        <taxon>Apicomplexa</taxon>
        <taxon>Aconoidasida</taxon>
        <taxon>Haemosporida</taxon>
        <taxon>Plasmodiidae</taxon>
        <taxon>Plasmodium</taxon>
        <taxon>Plasmodium (Plasmodium)</taxon>
    </lineage>
</organism>
<reference evidence="4" key="1">
    <citation type="submission" date="2017-04" db="EMBL/GenBank/DDBJ databases">
        <title>Plasmodium gonderi genome.</title>
        <authorList>
            <person name="Arisue N."/>
            <person name="Honma H."/>
            <person name="Kawai S."/>
            <person name="Tougan T."/>
            <person name="Tanabe K."/>
            <person name="Horii T."/>
        </authorList>
    </citation>
    <scope>NUCLEOTIDE SEQUENCE [LARGE SCALE GENOMIC DNA]</scope>
    <source>
        <strain evidence="4">ATCC 30045</strain>
    </source>
</reference>
<sequence>MAKTTDTSNLEAAAKSLKLNELFEQFFINQETSNYHSYCNQVKKYDSRHDGVSDLCKKLVGFLEKIPQTTDRTMRNNYCEYLSYWLHDKVGDIYKQISEKTDDIPFFKDLINVMIEVNGHIKKNKCTLEYNYNVSLYEWKNRKLSYIYLKKYDDIKKIISAGTKDNCNMHITYLNSINTLYKKYKKDDCKPVFLWYIGPNYADCSSTYSPDKLISTLTHCNDEQHIDILDIGVGQSGNREVLENGQSEKDSSLSDSDQADSSSSSDVPRQLHSPGSMDTDDQLYSPNSEAEGPDLQNPSNSGTITLESSGEVEYIDNRDSKYFETGIYIQEGSYGAHHTVSTTILMPYDNTAVSSNFLQRIYNILFSKYLHHVIMGASIVVVVIFLIFFFSFTSSGSQSNKSEEKKRDYEWDFCDRDEEEFSGCGSETQHASSQINDVYLSYQPRRNYYGKLSI</sequence>
<keyword evidence="4" id="KW-1185">Reference proteome</keyword>
<proteinExistence type="predicted"/>
<accession>A0A1Y1JUJ5</accession>
<feature type="transmembrane region" description="Helical" evidence="2">
    <location>
        <begin position="369"/>
        <end position="392"/>
    </location>
</feature>
<dbReference type="InterPro" id="IPR008780">
    <property type="entry name" value="Plasmodium_Vir"/>
</dbReference>